<comment type="caution">
    <text evidence="16">The sequence shown here is derived from an EMBL/GenBank/DDBJ whole genome shotgun (WGS) entry which is preliminary data.</text>
</comment>
<evidence type="ECO:0000259" key="14">
    <source>
        <dbReference type="Pfam" id="PF00330"/>
    </source>
</evidence>
<dbReference type="InterPro" id="IPR050067">
    <property type="entry name" value="IPM_dehydratase_rel_enz"/>
</dbReference>
<name>A0A2M9ZQJ4_9LEPT</name>
<dbReference type="AlphaFoldDB" id="A0A2M9ZQJ4"/>
<dbReference type="SUPFAM" id="SSF53732">
    <property type="entry name" value="Aconitase iron-sulfur domain"/>
    <property type="match status" value="1"/>
</dbReference>
<keyword evidence="5 13" id="KW-0432">Leucine biosynthesis</keyword>
<dbReference type="InterPro" id="IPR036008">
    <property type="entry name" value="Aconitase_4Fe-4S_dom"/>
</dbReference>
<evidence type="ECO:0000313" key="17">
    <source>
        <dbReference type="Proteomes" id="UP000231962"/>
    </source>
</evidence>
<evidence type="ECO:0000313" key="18">
    <source>
        <dbReference type="Proteomes" id="UP000231990"/>
    </source>
</evidence>
<dbReference type="PROSITE" id="PS00450">
    <property type="entry name" value="ACONITASE_1"/>
    <property type="match status" value="1"/>
</dbReference>
<dbReference type="InterPro" id="IPR001030">
    <property type="entry name" value="Acoase/IPM_deHydtase_lsu_aba"/>
</dbReference>
<comment type="subunit">
    <text evidence="4 13">Heterodimer of LeuC and LeuD.</text>
</comment>
<dbReference type="CDD" id="cd01583">
    <property type="entry name" value="IPMI"/>
    <property type="match status" value="1"/>
</dbReference>
<protein>
    <recommendedName>
        <fullName evidence="13">3-isopropylmalate dehydratase large subunit</fullName>
        <ecNumber evidence="13">4.2.1.33</ecNumber>
    </recommendedName>
    <alternativeName>
        <fullName evidence="13">Alpha-IPM isomerase</fullName>
        <shortName evidence="13">IPMI</shortName>
    </alternativeName>
    <alternativeName>
        <fullName evidence="13">Isopropylmalate isomerase</fullName>
    </alternativeName>
</protein>
<dbReference type="PANTHER" id="PTHR43822:SF9">
    <property type="entry name" value="3-ISOPROPYLMALATE DEHYDRATASE"/>
    <property type="match status" value="1"/>
</dbReference>
<evidence type="ECO:0000256" key="11">
    <source>
        <dbReference type="ARBA" id="ARBA00023239"/>
    </source>
</evidence>
<dbReference type="EMBL" id="NPDZ01000002">
    <property type="protein sequence ID" value="PJZ74350.1"/>
    <property type="molecule type" value="Genomic_DNA"/>
</dbReference>
<accession>A0A2M9ZQJ4</accession>
<evidence type="ECO:0000313" key="15">
    <source>
        <dbReference type="EMBL" id="PJZ70514.1"/>
    </source>
</evidence>
<gene>
    <name evidence="13 16" type="primary">leuC</name>
    <name evidence="15" type="ORF">CH360_05865</name>
    <name evidence="16" type="ORF">CH373_05445</name>
</gene>
<dbReference type="InterPro" id="IPR015931">
    <property type="entry name" value="Acnase/IPM_dHydase_lsu_aba_1/3"/>
</dbReference>
<keyword evidence="11 13" id="KW-0456">Lyase</keyword>
<dbReference type="NCBIfam" id="TIGR00170">
    <property type="entry name" value="leuC"/>
    <property type="match status" value="1"/>
</dbReference>
<keyword evidence="9 13" id="KW-0408">Iron</keyword>
<organism evidence="16 18">
    <name type="scientific">Leptospira perolatii</name>
    <dbReference type="NCBI Taxonomy" id="2023191"/>
    <lineage>
        <taxon>Bacteria</taxon>
        <taxon>Pseudomonadati</taxon>
        <taxon>Spirochaetota</taxon>
        <taxon>Spirochaetia</taxon>
        <taxon>Leptospirales</taxon>
        <taxon>Leptospiraceae</taxon>
        <taxon>Leptospira</taxon>
    </lineage>
</organism>
<dbReference type="Proteomes" id="UP000231962">
    <property type="component" value="Unassembled WGS sequence"/>
</dbReference>
<dbReference type="Gene3D" id="3.30.499.10">
    <property type="entry name" value="Aconitase, domain 3"/>
    <property type="match status" value="2"/>
</dbReference>
<dbReference type="InterPro" id="IPR004430">
    <property type="entry name" value="3-IsopropMal_deHydase_lsu"/>
</dbReference>
<dbReference type="InterPro" id="IPR018136">
    <property type="entry name" value="Aconitase_4Fe-4S_BS"/>
</dbReference>
<evidence type="ECO:0000256" key="7">
    <source>
        <dbReference type="ARBA" id="ARBA00022605"/>
    </source>
</evidence>
<dbReference type="EMBL" id="NPDY01000003">
    <property type="protein sequence ID" value="PJZ70514.1"/>
    <property type="molecule type" value="Genomic_DNA"/>
</dbReference>
<dbReference type="NCBIfam" id="NF004016">
    <property type="entry name" value="PRK05478.1"/>
    <property type="match status" value="1"/>
</dbReference>
<reference evidence="17 18" key="1">
    <citation type="submission" date="2017-07" db="EMBL/GenBank/DDBJ databases">
        <title>Leptospira spp. isolated from tropical soils.</title>
        <authorList>
            <person name="Thibeaux R."/>
            <person name="Iraola G."/>
            <person name="Ferres I."/>
            <person name="Bierque E."/>
            <person name="Girault D."/>
            <person name="Soupe-Gilbert M.-E."/>
            <person name="Picardeau M."/>
            <person name="Goarant C."/>
        </authorList>
    </citation>
    <scope>NUCLEOTIDE SEQUENCE [LARGE SCALE GENOMIC DNA]</scope>
    <source>
        <strain evidence="16 18">FH1-B-B1</strain>
        <strain evidence="15 17">FH1-B-C1</strain>
    </source>
</reference>
<dbReference type="GO" id="GO:0009098">
    <property type="term" value="P:L-leucine biosynthetic process"/>
    <property type="evidence" value="ECO:0007669"/>
    <property type="project" value="UniProtKB-UniRule"/>
</dbReference>
<comment type="similarity">
    <text evidence="13">Belongs to the aconitase/IPM isomerase family. LeuC type 1 subfamily.</text>
</comment>
<comment type="catalytic activity">
    <reaction evidence="1 13">
        <text>(2R,3S)-3-isopropylmalate = (2S)-2-isopropylmalate</text>
        <dbReference type="Rhea" id="RHEA:32287"/>
        <dbReference type="ChEBI" id="CHEBI:1178"/>
        <dbReference type="ChEBI" id="CHEBI:35121"/>
        <dbReference type="EC" id="4.2.1.33"/>
    </reaction>
</comment>
<evidence type="ECO:0000256" key="13">
    <source>
        <dbReference type="HAMAP-Rule" id="MF_01026"/>
    </source>
</evidence>
<keyword evidence="6 13" id="KW-0004">4Fe-4S</keyword>
<keyword evidence="7 13" id="KW-0028">Amino-acid biosynthesis</keyword>
<evidence type="ECO:0000256" key="6">
    <source>
        <dbReference type="ARBA" id="ARBA00022485"/>
    </source>
</evidence>
<feature type="domain" description="Aconitase/3-isopropylmalate dehydratase large subunit alpha/beta/alpha" evidence="14">
    <location>
        <begin position="8"/>
        <end position="458"/>
    </location>
</feature>
<evidence type="ECO:0000256" key="1">
    <source>
        <dbReference type="ARBA" id="ARBA00000491"/>
    </source>
</evidence>
<dbReference type="InterPro" id="IPR033941">
    <property type="entry name" value="IPMI_cat"/>
</dbReference>
<evidence type="ECO:0000256" key="12">
    <source>
        <dbReference type="ARBA" id="ARBA00023304"/>
    </source>
</evidence>
<comment type="cofactor">
    <cofactor evidence="13">
        <name>[4Fe-4S] cluster</name>
        <dbReference type="ChEBI" id="CHEBI:49883"/>
    </cofactor>
    <text evidence="13">Binds 1 [4Fe-4S] cluster per subunit.</text>
</comment>
<dbReference type="GO" id="GO:0046872">
    <property type="term" value="F:metal ion binding"/>
    <property type="evidence" value="ECO:0007669"/>
    <property type="project" value="UniProtKB-KW"/>
</dbReference>
<evidence type="ECO:0000256" key="8">
    <source>
        <dbReference type="ARBA" id="ARBA00022723"/>
    </source>
</evidence>
<dbReference type="NCBIfam" id="NF009116">
    <property type="entry name" value="PRK12466.1"/>
    <property type="match status" value="1"/>
</dbReference>
<dbReference type="RefSeq" id="WP_100713082.1">
    <property type="nucleotide sequence ID" value="NZ_NPDY01000003.1"/>
</dbReference>
<dbReference type="OrthoDB" id="9802769at2"/>
<keyword evidence="8 13" id="KW-0479">Metal-binding</keyword>
<proteinExistence type="inferred from homology"/>
<evidence type="ECO:0000256" key="5">
    <source>
        <dbReference type="ARBA" id="ARBA00022430"/>
    </source>
</evidence>
<keyword evidence="17" id="KW-1185">Reference proteome</keyword>
<evidence type="ECO:0000256" key="10">
    <source>
        <dbReference type="ARBA" id="ARBA00023014"/>
    </source>
</evidence>
<dbReference type="EC" id="4.2.1.33" evidence="13"/>
<dbReference type="Pfam" id="PF00330">
    <property type="entry name" value="Aconitase"/>
    <property type="match status" value="1"/>
</dbReference>
<dbReference type="PRINTS" id="PR00415">
    <property type="entry name" value="ACONITASE"/>
</dbReference>
<dbReference type="HAMAP" id="MF_01026">
    <property type="entry name" value="LeuC_type1"/>
    <property type="match status" value="1"/>
</dbReference>
<feature type="binding site" evidence="13">
    <location>
        <position position="348"/>
    </location>
    <ligand>
        <name>[4Fe-4S] cluster</name>
        <dbReference type="ChEBI" id="CHEBI:49883"/>
    </ligand>
</feature>
<dbReference type="FunFam" id="3.30.499.10:FF:000007">
    <property type="entry name" value="3-isopropylmalate dehydratase large subunit"/>
    <property type="match status" value="1"/>
</dbReference>
<dbReference type="Proteomes" id="UP000231990">
    <property type="component" value="Unassembled WGS sequence"/>
</dbReference>
<comment type="function">
    <text evidence="2 13">Catalyzes the isomerization between 2-isopropylmalate and 3-isopropylmalate, via the formation of 2-isopropylmaleate.</text>
</comment>
<sequence>MKPRTLYDKLWESHVIQSDINGEDLLWVDRHLMHEVTSAQAFSGLRERNRKVFRPELTLAVVDHNVSTRFRTREAAGPVSKLQMETLEKNCEEFDIRLLDIDHPDQGVVHVVAPELGFTSPGTVIVCGDSHTSTHGAFGALAFGIGTSEVEHVLATQTLRQKKSKNMLVRVEGELSPGTTAKDIALALIAKIGTNGGNGHVIEYSGNVIYKMSMDARMTLCNMSIEAGARAGLIAPDQTTFAYLRNLEGSPKGPLFDVATSTWEKLRSDFEASYDRIVIIEANSISPQVTWGTDPSQAVSIDGFVPDPESFSDPAQKESAKRALAYMGLMPGTLVSEIEIDKVFIGSCTNSRTEDLRNAATLAKGKKVSNRVHAIVVPGSGRVKRQAEKEGLDRIFIEAGFEWREPGCSMCLAMNDDVLKPGERCASTSNRNFEGRQGRGGRTHLVSPEMAVLAAVHGKLTNPNQGKGEIA</sequence>
<dbReference type="PANTHER" id="PTHR43822">
    <property type="entry name" value="HOMOACONITASE, MITOCHONDRIAL-RELATED"/>
    <property type="match status" value="1"/>
</dbReference>
<dbReference type="PROSITE" id="PS01244">
    <property type="entry name" value="ACONITASE_2"/>
    <property type="match status" value="1"/>
</dbReference>
<evidence type="ECO:0000256" key="3">
    <source>
        <dbReference type="ARBA" id="ARBA00004729"/>
    </source>
</evidence>
<keyword evidence="12 13" id="KW-0100">Branched-chain amino acid biosynthesis</keyword>
<dbReference type="GO" id="GO:0051539">
    <property type="term" value="F:4 iron, 4 sulfur cluster binding"/>
    <property type="evidence" value="ECO:0007669"/>
    <property type="project" value="UniProtKB-KW"/>
</dbReference>
<evidence type="ECO:0000256" key="4">
    <source>
        <dbReference type="ARBA" id="ARBA00011271"/>
    </source>
</evidence>
<dbReference type="UniPathway" id="UPA00048">
    <property type="reaction ID" value="UER00071"/>
</dbReference>
<keyword evidence="10 13" id="KW-0411">Iron-sulfur</keyword>
<feature type="binding site" evidence="13">
    <location>
        <position position="408"/>
    </location>
    <ligand>
        <name>[4Fe-4S] cluster</name>
        <dbReference type="ChEBI" id="CHEBI:49883"/>
    </ligand>
</feature>
<evidence type="ECO:0000256" key="9">
    <source>
        <dbReference type="ARBA" id="ARBA00023004"/>
    </source>
</evidence>
<dbReference type="GO" id="GO:0003861">
    <property type="term" value="F:3-isopropylmalate dehydratase activity"/>
    <property type="evidence" value="ECO:0007669"/>
    <property type="project" value="UniProtKB-UniRule"/>
</dbReference>
<evidence type="ECO:0000313" key="16">
    <source>
        <dbReference type="EMBL" id="PJZ74350.1"/>
    </source>
</evidence>
<feature type="binding site" evidence="13">
    <location>
        <position position="411"/>
    </location>
    <ligand>
        <name>[4Fe-4S] cluster</name>
        <dbReference type="ChEBI" id="CHEBI:49883"/>
    </ligand>
</feature>
<evidence type="ECO:0000256" key="2">
    <source>
        <dbReference type="ARBA" id="ARBA00002695"/>
    </source>
</evidence>
<comment type="pathway">
    <text evidence="3 13">Amino-acid biosynthesis; L-leucine biosynthesis; L-leucine from 3-methyl-2-oxobutanoate: step 2/4.</text>
</comment>